<dbReference type="EC" id="2.7.13.3" evidence="13"/>
<dbReference type="SUPFAM" id="SSF55874">
    <property type="entry name" value="ATPase domain of HSP90 chaperone/DNA topoisomerase II/histidine kinase"/>
    <property type="match status" value="1"/>
</dbReference>
<dbReference type="OrthoDB" id="9795828at2"/>
<dbReference type="InterPro" id="IPR003660">
    <property type="entry name" value="HAMP_dom"/>
</dbReference>
<evidence type="ECO:0000256" key="1">
    <source>
        <dbReference type="ARBA" id="ARBA00000085"/>
    </source>
</evidence>
<keyword evidence="9 13" id="KW-0067">ATP-binding</keyword>
<gene>
    <name evidence="15" type="ORF">AFK71_04025</name>
</gene>
<dbReference type="Pfam" id="PF07730">
    <property type="entry name" value="HisKA_3"/>
    <property type="match status" value="1"/>
</dbReference>
<comment type="catalytic activity">
    <reaction evidence="1 13">
        <text>ATP + protein L-histidine = ADP + protein N-phospho-L-histidine.</text>
        <dbReference type="EC" id="2.7.13.3"/>
    </reaction>
</comment>
<dbReference type="Proteomes" id="UP000036780">
    <property type="component" value="Unassembled WGS sequence"/>
</dbReference>
<keyword evidence="5 13" id="KW-0808">Transferase</keyword>
<keyword evidence="3 13" id="KW-1003">Cell membrane</keyword>
<dbReference type="PATRIC" id="fig|1473.5.peg.3761"/>
<keyword evidence="4" id="KW-0597">Phosphoprotein</keyword>
<evidence type="ECO:0000256" key="7">
    <source>
        <dbReference type="ARBA" id="ARBA00022741"/>
    </source>
</evidence>
<keyword evidence="6 14" id="KW-0812">Transmembrane</keyword>
<dbReference type="GO" id="GO:0005524">
    <property type="term" value="F:ATP binding"/>
    <property type="evidence" value="ECO:0007669"/>
    <property type="project" value="UniProtKB-UniRule"/>
</dbReference>
<reference evidence="16" key="1">
    <citation type="submission" date="2015-07" db="EMBL/GenBank/DDBJ databases">
        <title>Fjat-10053 dsm26.</title>
        <authorList>
            <person name="Liu B."/>
            <person name="Wang J."/>
            <person name="Zhu Y."/>
            <person name="Liu G."/>
            <person name="Chen Q."/>
            <person name="Chen Z."/>
            <person name="Lan J."/>
            <person name="Che J."/>
            <person name="Ge C."/>
            <person name="Shi H."/>
            <person name="Pan Z."/>
            <person name="Liu X."/>
        </authorList>
    </citation>
    <scope>NUCLEOTIDE SEQUENCE [LARGE SCALE GENOMIC DNA]</scope>
    <source>
        <strain evidence="16">DSM 26</strain>
    </source>
</reference>
<dbReference type="RefSeq" id="WP_050350261.1">
    <property type="nucleotide sequence ID" value="NZ_BOSN01000005.1"/>
</dbReference>
<evidence type="ECO:0000256" key="14">
    <source>
        <dbReference type="SAM" id="Phobius"/>
    </source>
</evidence>
<dbReference type="PANTHER" id="PTHR24421:SF37">
    <property type="entry name" value="SENSOR HISTIDINE KINASE NARS"/>
    <property type="match status" value="1"/>
</dbReference>
<dbReference type="InterPro" id="IPR005467">
    <property type="entry name" value="His_kinase_dom"/>
</dbReference>
<dbReference type="PROSITE" id="PS50885">
    <property type="entry name" value="HAMP"/>
    <property type="match status" value="1"/>
</dbReference>
<dbReference type="GeneID" id="66869719"/>
<keyword evidence="11 13" id="KW-0902">Two-component regulatory system</keyword>
<comment type="subcellular location">
    <subcellularLocation>
        <location evidence="2 13">Cell membrane</location>
        <topology evidence="2 13">Multi-pass membrane protein</topology>
    </subcellularLocation>
</comment>
<protein>
    <recommendedName>
        <fullName evidence="13">Sensor histidine kinase</fullName>
        <ecNumber evidence="13">2.7.13.3</ecNumber>
    </recommendedName>
</protein>
<dbReference type="GO" id="GO:0000155">
    <property type="term" value="F:phosphorelay sensor kinase activity"/>
    <property type="evidence" value="ECO:0007669"/>
    <property type="project" value="UniProtKB-UniRule"/>
</dbReference>
<accession>A0A0L0QUV9</accession>
<dbReference type="InterPro" id="IPR036890">
    <property type="entry name" value="HATPase_C_sf"/>
</dbReference>
<evidence type="ECO:0000313" key="15">
    <source>
        <dbReference type="EMBL" id="KNE21978.1"/>
    </source>
</evidence>
<dbReference type="InterPro" id="IPR017202">
    <property type="entry name" value="LiaS/VraS"/>
</dbReference>
<evidence type="ECO:0000256" key="3">
    <source>
        <dbReference type="ARBA" id="ARBA00022475"/>
    </source>
</evidence>
<dbReference type="GO" id="GO:0005886">
    <property type="term" value="C:plasma membrane"/>
    <property type="evidence" value="ECO:0007669"/>
    <property type="project" value="UniProtKB-SubCell"/>
</dbReference>
<keyword evidence="10 14" id="KW-1133">Transmembrane helix</keyword>
<evidence type="ECO:0000256" key="6">
    <source>
        <dbReference type="ARBA" id="ARBA00022692"/>
    </source>
</evidence>
<dbReference type="Gene3D" id="3.30.565.10">
    <property type="entry name" value="Histidine kinase-like ATPase, C-terminal domain"/>
    <property type="match status" value="1"/>
</dbReference>
<evidence type="ECO:0000256" key="11">
    <source>
        <dbReference type="ARBA" id="ARBA00023012"/>
    </source>
</evidence>
<evidence type="ECO:0000256" key="4">
    <source>
        <dbReference type="ARBA" id="ARBA00022553"/>
    </source>
</evidence>
<feature type="transmembrane region" description="Helical" evidence="14">
    <location>
        <begin position="20"/>
        <end position="38"/>
    </location>
</feature>
<keyword evidence="7 13" id="KW-0547">Nucleotide-binding</keyword>
<dbReference type="Pfam" id="PF02518">
    <property type="entry name" value="HATPase_c"/>
    <property type="match status" value="1"/>
</dbReference>
<dbReference type="Gene3D" id="6.10.340.10">
    <property type="match status" value="1"/>
</dbReference>
<keyword evidence="16" id="KW-1185">Reference proteome</keyword>
<dbReference type="AlphaFoldDB" id="A0A0L0QUV9"/>
<dbReference type="InterPro" id="IPR011712">
    <property type="entry name" value="Sig_transdc_His_kin_sub3_dim/P"/>
</dbReference>
<evidence type="ECO:0000256" key="10">
    <source>
        <dbReference type="ARBA" id="ARBA00022989"/>
    </source>
</evidence>
<evidence type="ECO:0000256" key="5">
    <source>
        <dbReference type="ARBA" id="ARBA00022679"/>
    </source>
</evidence>
<dbReference type="PANTHER" id="PTHR24421">
    <property type="entry name" value="NITRATE/NITRITE SENSOR PROTEIN NARX-RELATED"/>
    <property type="match status" value="1"/>
</dbReference>
<comment type="caution">
    <text evidence="15">The sequence shown here is derived from an EMBL/GenBank/DDBJ whole genome shotgun (WGS) entry which is preliminary data.</text>
</comment>
<dbReference type="Gene3D" id="1.20.5.1930">
    <property type="match status" value="1"/>
</dbReference>
<feature type="transmembrane region" description="Helical" evidence="14">
    <location>
        <begin position="44"/>
        <end position="68"/>
    </location>
</feature>
<keyword evidence="8 13" id="KW-0418">Kinase</keyword>
<dbReference type="GO" id="GO:0046983">
    <property type="term" value="F:protein dimerization activity"/>
    <property type="evidence" value="ECO:0007669"/>
    <property type="project" value="InterPro"/>
</dbReference>
<sequence length="343" mass="39259">MNHRFASIRYSYIRSQLYGLFLSFIVLLATLLTIYVLLEPTWLTIKGIFLFMFLYFLVALIVSIYAGFKSGGDLKYRFDYLSTQITQFANGNYQSRLHFQEGDEITRVANEMNALGEALQDQVKSLQRMADERADMAKNSYKTAVMEERQRIARDLHDAVSQQLFALAMFSEAAIKQLDEAPELAKKQMMEVAKAALQSQTEMRALLLHLRPVYLSGEPLDKGIIKLVNELQQKSHIDFQLSLPDNLNITETIEEHVFRIVQEALANILRHSNASKVVIQISNRSDELLLHISDNGNGFNVDEERKASYGLKTMKERSEELGGTFRIRSSEREGTYVDIRIPC</sequence>
<evidence type="ECO:0000256" key="2">
    <source>
        <dbReference type="ARBA" id="ARBA00004651"/>
    </source>
</evidence>
<evidence type="ECO:0000256" key="12">
    <source>
        <dbReference type="ARBA" id="ARBA00023136"/>
    </source>
</evidence>
<keyword evidence="12 13" id="KW-0472">Membrane</keyword>
<evidence type="ECO:0000313" key="16">
    <source>
        <dbReference type="Proteomes" id="UP000036780"/>
    </source>
</evidence>
<organism evidence="15 16">
    <name type="scientific">Virgibacillus pantothenticus</name>
    <dbReference type="NCBI Taxonomy" id="1473"/>
    <lineage>
        <taxon>Bacteria</taxon>
        <taxon>Bacillati</taxon>
        <taxon>Bacillota</taxon>
        <taxon>Bacilli</taxon>
        <taxon>Bacillales</taxon>
        <taxon>Bacillaceae</taxon>
        <taxon>Virgibacillus</taxon>
    </lineage>
</organism>
<evidence type="ECO:0000256" key="13">
    <source>
        <dbReference type="PIRNR" id="PIRNR037431"/>
    </source>
</evidence>
<evidence type="ECO:0000256" key="8">
    <source>
        <dbReference type="ARBA" id="ARBA00022777"/>
    </source>
</evidence>
<dbReference type="InterPro" id="IPR003594">
    <property type="entry name" value="HATPase_dom"/>
</dbReference>
<dbReference type="PIRSF" id="PIRSF037431">
    <property type="entry name" value="STHK_LiaS"/>
    <property type="match status" value="1"/>
</dbReference>
<proteinExistence type="predicted"/>
<dbReference type="EMBL" id="LGTO01000004">
    <property type="protein sequence ID" value="KNE21978.1"/>
    <property type="molecule type" value="Genomic_DNA"/>
</dbReference>
<name>A0A0L0QUV9_VIRPA</name>
<dbReference type="PROSITE" id="PS50109">
    <property type="entry name" value="HIS_KIN"/>
    <property type="match status" value="1"/>
</dbReference>
<dbReference type="SMART" id="SM00387">
    <property type="entry name" value="HATPase_c"/>
    <property type="match status" value="1"/>
</dbReference>
<evidence type="ECO:0000256" key="9">
    <source>
        <dbReference type="ARBA" id="ARBA00022840"/>
    </source>
</evidence>
<dbReference type="InterPro" id="IPR050482">
    <property type="entry name" value="Sensor_HK_TwoCompSys"/>
</dbReference>
<dbReference type="CDD" id="cd16917">
    <property type="entry name" value="HATPase_UhpB-NarQ-NarX-like"/>
    <property type="match status" value="1"/>
</dbReference>